<dbReference type="InterPro" id="IPR019166">
    <property type="entry name" value="MIC26/MIC27"/>
</dbReference>
<gene>
    <name evidence="2" type="ORF">PC9H_011765</name>
</gene>
<keyword evidence="1" id="KW-0999">Mitochondrion inner membrane</keyword>
<keyword evidence="3" id="KW-1185">Reference proteome</keyword>
<comment type="function">
    <text evidence="1">Component of the MICOS complex, a large protein complex of the mitochondrial inner membrane that plays crucial roles in the maintenance of crista junctions, inner membrane architecture, and formation of contact sites to the outer membrane.</text>
</comment>
<comment type="caution">
    <text evidence="2">The sequence shown here is derived from an EMBL/GenBank/DDBJ whole genome shotgun (WGS) entry which is preliminary data.</text>
</comment>
<dbReference type="GO" id="GO:0042407">
    <property type="term" value="P:cristae formation"/>
    <property type="evidence" value="ECO:0007669"/>
    <property type="project" value="InterPro"/>
</dbReference>
<evidence type="ECO:0000313" key="3">
    <source>
        <dbReference type="Proteomes" id="UP000623687"/>
    </source>
</evidence>
<dbReference type="OrthoDB" id="2399148at2759"/>
<dbReference type="PANTHER" id="PTHR28268:SF1">
    <property type="entry name" value="MICOS SUBUNIT MIC26"/>
    <property type="match status" value="1"/>
</dbReference>
<dbReference type="Proteomes" id="UP000623687">
    <property type="component" value="Unassembled WGS sequence"/>
</dbReference>
<comment type="subunit">
    <text evidence="1">Component of the mitochondrial contact site and cristae organizing system (MICOS) complex.</text>
</comment>
<reference evidence="2" key="1">
    <citation type="submission" date="2019-07" db="EMBL/GenBank/DDBJ databases">
        <authorList>
            <person name="Palmer J.M."/>
        </authorList>
    </citation>
    <scope>NUCLEOTIDE SEQUENCE</scope>
    <source>
        <strain evidence="2">PC9</strain>
    </source>
</reference>
<dbReference type="GO" id="GO:0044284">
    <property type="term" value="C:mitochondrial crista junction"/>
    <property type="evidence" value="ECO:0007669"/>
    <property type="project" value="TreeGrafter"/>
</dbReference>
<name>A0A8H7DPJ2_PLEOS</name>
<dbReference type="GO" id="GO:0061617">
    <property type="term" value="C:MICOS complex"/>
    <property type="evidence" value="ECO:0007669"/>
    <property type="project" value="UniProtKB-UniRule"/>
</dbReference>
<dbReference type="Pfam" id="PF09769">
    <property type="entry name" value="ApoO"/>
    <property type="match status" value="1"/>
</dbReference>
<evidence type="ECO:0000256" key="1">
    <source>
        <dbReference type="RuleBase" id="RU363021"/>
    </source>
</evidence>
<evidence type="ECO:0000313" key="2">
    <source>
        <dbReference type="EMBL" id="KAF7421244.1"/>
    </source>
</evidence>
<proteinExistence type="predicted"/>
<comment type="subcellular location">
    <subcellularLocation>
        <location evidence="1">Mitochondrion inner membrane</location>
    </subcellularLocation>
</comment>
<dbReference type="RefSeq" id="XP_036627102.1">
    <property type="nucleotide sequence ID" value="XM_036781247.1"/>
</dbReference>
<dbReference type="AlphaFoldDB" id="A0A8H7DPJ2"/>
<dbReference type="InterPro" id="IPR033181">
    <property type="entry name" value="Mic26_fungi"/>
</dbReference>
<dbReference type="VEuPathDB" id="FungiDB:PC9H_011765"/>
<dbReference type="GeneID" id="59381583"/>
<dbReference type="PANTHER" id="PTHR28268">
    <property type="entry name" value="MICOS SUBUNIT MIC26"/>
    <property type="match status" value="1"/>
</dbReference>
<protein>
    <recommendedName>
        <fullName evidence="1">MICOS complex subunit</fullName>
    </recommendedName>
</protein>
<organism evidence="2 3">
    <name type="scientific">Pleurotus ostreatus</name>
    <name type="common">Oyster mushroom</name>
    <name type="synonym">White-rot fungus</name>
    <dbReference type="NCBI Taxonomy" id="5322"/>
    <lineage>
        <taxon>Eukaryota</taxon>
        <taxon>Fungi</taxon>
        <taxon>Dikarya</taxon>
        <taxon>Basidiomycota</taxon>
        <taxon>Agaricomycotina</taxon>
        <taxon>Agaricomycetes</taxon>
        <taxon>Agaricomycetidae</taxon>
        <taxon>Agaricales</taxon>
        <taxon>Pleurotineae</taxon>
        <taxon>Pleurotaceae</taxon>
        <taxon>Pleurotus</taxon>
    </lineage>
</organism>
<accession>A0A8H7DPJ2</accession>
<keyword evidence="1" id="KW-0472">Membrane</keyword>
<dbReference type="EMBL" id="JACETU010000009">
    <property type="protein sequence ID" value="KAF7421244.1"/>
    <property type="molecule type" value="Genomic_DNA"/>
</dbReference>
<keyword evidence="1" id="KW-0496">Mitochondrion</keyword>
<sequence>MFRAALRPRRVALAAATGIAISTPSSQEPEKLPIYPLRTPDVLLVEESTPLEKHIGIARRAVTQTYHDAYSQVQGFVSKWIGVEHAVEHRVKSIIAPDEPLTPALLYVGISTLTGSILARNRGLPTRILLPPVFLLASLNHFLPKTSANLSAYFSALEETYFPTLAEKHAIANAHSRMTWERVKEGTQSGREGVIKGVEGAVEWVQGATGLKVKETLGWGETQAKKGESVVSEAIHTANKKVEEVKEAANRKLE</sequence>